<accession>A0A3B0PXT8</accession>
<organism evidence="2 3">
    <name type="scientific">Mycoplasmoides gallisepticum</name>
    <name type="common">Mycoplasma gallisepticum</name>
    <dbReference type="NCBI Taxonomy" id="2096"/>
    <lineage>
        <taxon>Bacteria</taxon>
        <taxon>Bacillati</taxon>
        <taxon>Mycoplasmatota</taxon>
        <taxon>Mycoplasmoidales</taxon>
        <taxon>Mycoplasmoidaceae</taxon>
        <taxon>Mycoplasmoides</taxon>
    </lineage>
</organism>
<dbReference type="EMBL" id="LS991952">
    <property type="protein sequence ID" value="SYV94141.1"/>
    <property type="molecule type" value="Genomic_DNA"/>
</dbReference>
<protein>
    <submittedName>
        <fullName evidence="2">Uncharacterized protein</fullName>
    </submittedName>
</protein>
<evidence type="ECO:0000313" key="2">
    <source>
        <dbReference type="EMBL" id="SYV94141.1"/>
    </source>
</evidence>
<gene>
    <name evidence="2" type="ORF">NCTC10115_00453</name>
</gene>
<feature type="region of interest" description="Disordered" evidence="1">
    <location>
        <begin position="1"/>
        <end position="34"/>
    </location>
</feature>
<reference evidence="3" key="1">
    <citation type="submission" date="2018-06" db="EMBL/GenBank/DDBJ databases">
        <authorList>
            <consortium name="Pathogen Informatics"/>
        </authorList>
    </citation>
    <scope>NUCLEOTIDE SEQUENCE [LARGE SCALE GENOMIC DNA]</scope>
    <source>
        <strain evidence="3">NCTC10115</strain>
    </source>
</reference>
<name>A0A3B0PXT8_MYCGL</name>
<proteinExistence type="predicted"/>
<evidence type="ECO:0000256" key="1">
    <source>
        <dbReference type="SAM" id="MobiDB-lite"/>
    </source>
</evidence>
<sequence length="34" mass="3896">MKMEKLTQQPLESNQTTSEQVEPSSATAKIIYKR</sequence>
<evidence type="ECO:0000313" key="3">
    <source>
        <dbReference type="Proteomes" id="UP000260136"/>
    </source>
</evidence>
<feature type="compositionally biased region" description="Polar residues" evidence="1">
    <location>
        <begin position="1"/>
        <end position="27"/>
    </location>
</feature>
<dbReference type="Proteomes" id="UP000260136">
    <property type="component" value="Chromosome"/>
</dbReference>
<dbReference type="AlphaFoldDB" id="A0A3B0PXT8"/>